<organism evidence="2 3">
    <name type="scientific">Schizothecium vesticola</name>
    <dbReference type="NCBI Taxonomy" id="314040"/>
    <lineage>
        <taxon>Eukaryota</taxon>
        <taxon>Fungi</taxon>
        <taxon>Dikarya</taxon>
        <taxon>Ascomycota</taxon>
        <taxon>Pezizomycotina</taxon>
        <taxon>Sordariomycetes</taxon>
        <taxon>Sordariomycetidae</taxon>
        <taxon>Sordariales</taxon>
        <taxon>Schizotheciaceae</taxon>
        <taxon>Schizothecium</taxon>
    </lineage>
</organism>
<feature type="compositionally biased region" description="Pro residues" evidence="1">
    <location>
        <begin position="516"/>
        <end position="536"/>
    </location>
</feature>
<feature type="region of interest" description="Disordered" evidence="1">
    <location>
        <begin position="492"/>
        <end position="584"/>
    </location>
</feature>
<comment type="caution">
    <text evidence="2">The sequence shown here is derived from an EMBL/GenBank/DDBJ whole genome shotgun (WGS) entry which is preliminary data.</text>
</comment>
<reference evidence="2" key="1">
    <citation type="submission" date="2023-06" db="EMBL/GenBank/DDBJ databases">
        <title>Genome-scale phylogeny and comparative genomics of the fungal order Sordariales.</title>
        <authorList>
            <consortium name="Lawrence Berkeley National Laboratory"/>
            <person name="Hensen N."/>
            <person name="Bonometti L."/>
            <person name="Westerberg I."/>
            <person name="Brannstrom I.O."/>
            <person name="Guillou S."/>
            <person name="Cros-Aarteil S."/>
            <person name="Calhoun S."/>
            <person name="Haridas S."/>
            <person name="Kuo A."/>
            <person name="Mondo S."/>
            <person name="Pangilinan J."/>
            <person name="Riley R."/>
            <person name="LaButti K."/>
            <person name="Andreopoulos B."/>
            <person name="Lipzen A."/>
            <person name="Chen C."/>
            <person name="Yanf M."/>
            <person name="Daum C."/>
            <person name="Ng V."/>
            <person name="Clum A."/>
            <person name="Steindorff A."/>
            <person name="Ohm R."/>
            <person name="Martin F."/>
            <person name="Silar P."/>
            <person name="Natvig D."/>
            <person name="Lalanne C."/>
            <person name="Gautier V."/>
            <person name="Ament-velasquez S.L."/>
            <person name="Kruys A."/>
            <person name="Hutchinson M.I."/>
            <person name="Powell A.J."/>
            <person name="Barry K."/>
            <person name="Miller A.N."/>
            <person name="Grigoriev I.V."/>
            <person name="Debuchy R."/>
            <person name="Gladieux P."/>
            <person name="Thoren M.H."/>
            <person name="Johannesson H."/>
        </authorList>
    </citation>
    <scope>NUCLEOTIDE SEQUENCE</scope>
    <source>
        <strain evidence="2">SMH3187-1</strain>
    </source>
</reference>
<dbReference type="AlphaFoldDB" id="A0AA40K7Y7"/>
<feature type="compositionally biased region" description="Pro residues" evidence="1">
    <location>
        <begin position="344"/>
        <end position="360"/>
    </location>
</feature>
<evidence type="ECO:0000313" key="2">
    <source>
        <dbReference type="EMBL" id="KAK0749341.1"/>
    </source>
</evidence>
<protein>
    <submittedName>
        <fullName evidence="2">Uncharacterized protein</fullName>
    </submittedName>
</protein>
<feature type="region of interest" description="Disordered" evidence="1">
    <location>
        <begin position="220"/>
        <end position="253"/>
    </location>
</feature>
<dbReference type="Proteomes" id="UP001172155">
    <property type="component" value="Unassembled WGS sequence"/>
</dbReference>
<evidence type="ECO:0000313" key="3">
    <source>
        <dbReference type="Proteomes" id="UP001172155"/>
    </source>
</evidence>
<feature type="compositionally biased region" description="Polar residues" evidence="1">
    <location>
        <begin position="380"/>
        <end position="389"/>
    </location>
</feature>
<keyword evidence="3" id="KW-1185">Reference proteome</keyword>
<dbReference type="PRINTS" id="PR01217">
    <property type="entry name" value="PRICHEXTENSN"/>
</dbReference>
<dbReference type="EMBL" id="JAUKUD010000003">
    <property type="protein sequence ID" value="KAK0749341.1"/>
    <property type="molecule type" value="Genomic_DNA"/>
</dbReference>
<accession>A0AA40K7Y7</accession>
<feature type="compositionally biased region" description="Low complexity" evidence="1">
    <location>
        <begin position="464"/>
        <end position="476"/>
    </location>
</feature>
<feature type="compositionally biased region" description="Basic residues" evidence="1">
    <location>
        <begin position="558"/>
        <end position="575"/>
    </location>
</feature>
<feature type="compositionally biased region" description="Polar residues" evidence="1">
    <location>
        <begin position="224"/>
        <end position="238"/>
    </location>
</feature>
<gene>
    <name evidence="2" type="ORF">B0T18DRAFT_103152</name>
</gene>
<name>A0AA40K7Y7_9PEZI</name>
<sequence>MTSWTTRTTSLLSLPWKQLLRQPCISMCARPISSAIWPGDVHSCPGNGSRLLIQPRQWRRFVRVAFVPWRDTVPSTHSWTPPSPCLHSMFGSPPCGGGPSLWLGAPPPLLNLGGPWSVPVTYIPDPLPPCSGNAARVTDSDLNRPTHALCFFTTSPHPIRGPSAPARRILPGLRPGKSMVEPRRGCCPSKMEKQVGFADFHLYRVPQNCSMSTSNYLRGHHPVTDQQLGRDSLGSDSSVPGMVDDHGSDVSLEDDYQLPGAELWDSFWQSHLNSRSSTRPTYPALLDSPAKSHQGGHGQGFRMGYENQHRLPGQTYPGEHRQSPSRPAPAPALAPAAKRQRYTPPRPPPRASYSIFPPPASQERRPPSSRCSLSRPDSALQHTSRSSLNLPRANLSGRNTPASLVSRPTSPVRPSRPPSSAATATIRAVPPTPLGSPPIPFPAFSSDRSSSLFKPLPPSPPRSRSPTARRPSLVNLRNLSLSKLTTTSSPSLAQLAHQHQARPANHQHPLRESALPPRPLPPLPQPQPEPAEPPPHISVFELDDSDTEESGGGSFARRLMRGLKKGGHHHGKCHQRSASDGRSVSVTTPVATGRARADTVGVATAAGGEGEGRPWLTRQSSEVFERITKGFGGRWSG</sequence>
<feature type="compositionally biased region" description="Low complexity" evidence="1">
    <location>
        <begin position="405"/>
        <end position="425"/>
    </location>
</feature>
<proteinExistence type="predicted"/>
<feature type="compositionally biased region" description="Pro residues" evidence="1">
    <location>
        <begin position="430"/>
        <end position="441"/>
    </location>
</feature>
<evidence type="ECO:0000256" key="1">
    <source>
        <dbReference type="SAM" id="MobiDB-lite"/>
    </source>
</evidence>
<feature type="region of interest" description="Disordered" evidence="1">
    <location>
        <begin position="275"/>
        <end position="476"/>
    </location>
</feature>